<protein>
    <recommendedName>
        <fullName evidence="2">PH domain-containing protein</fullName>
    </recommendedName>
</protein>
<proteinExistence type="predicted"/>
<dbReference type="SMART" id="SM00233">
    <property type="entry name" value="PH"/>
    <property type="match status" value="1"/>
</dbReference>
<gene>
    <name evidence="3" type="ORF">Taro_025560</name>
</gene>
<feature type="coiled-coil region" evidence="1">
    <location>
        <begin position="27"/>
        <end position="54"/>
    </location>
</feature>
<dbReference type="PROSITE" id="PS50003">
    <property type="entry name" value="PH_DOMAIN"/>
    <property type="match status" value="1"/>
</dbReference>
<evidence type="ECO:0000313" key="4">
    <source>
        <dbReference type="Proteomes" id="UP000652761"/>
    </source>
</evidence>
<dbReference type="SUPFAM" id="SSF50729">
    <property type="entry name" value="PH domain-like"/>
    <property type="match status" value="1"/>
</dbReference>
<sequence>MVASSMLKLFSLPGLPWASGSGADSKVELAIAEVEALKSEIADAEEREAHLHAQLEHVDEVLKSSRLSGYLYIRTRWTQLPGEPPIIDDAEVDDWIPRFVVLNGSCIFYYLKSTDLSPQDSTLLSDVTEVGWLPSFAREEQEVRYAFYILTCQGLRFECSSPTKVQVKSWLTTLQTDCNLASPSPPEVLLKPHEVM</sequence>
<dbReference type="PANTHER" id="PTHR34837">
    <property type="entry name" value="OS05G0595500 PROTEIN"/>
    <property type="match status" value="1"/>
</dbReference>
<dbReference type="Pfam" id="PF00169">
    <property type="entry name" value="PH"/>
    <property type="match status" value="1"/>
</dbReference>
<name>A0A843VAI0_COLES</name>
<dbReference type="SMR" id="A0A843VAI0"/>
<dbReference type="Proteomes" id="UP000652761">
    <property type="component" value="Unassembled WGS sequence"/>
</dbReference>
<evidence type="ECO:0000259" key="2">
    <source>
        <dbReference type="PROSITE" id="PS50003"/>
    </source>
</evidence>
<dbReference type="PANTHER" id="PTHR34837:SF2">
    <property type="entry name" value="OS05G0595500 PROTEIN"/>
    <property type="match status" value="1"/>
</dbReference>
<accession>A0A843VAI0</accession>
<keyword evidence="1" id="KW-0175">Coiled coil</keyword>
<keyword evidence="4" id="KW-1185">Reference proteome</keyword>
<dbReference type="EMBL" id="NMUH01001501">
    <property type="protein sequence ID" value="MQL92925.1"/>
    <property type="molecule type" value="Genomic_DNA"/>
</dbReference>
<dbReference type="OrthoDB" id="1676529at2759"/>
<dbReference type="CDD" id="cd00821">
    <property type="entry name" value="PH"/>
    <property type="match status" value="1"/>
</dbReference>
<evidence type="ECO:0000256" key="1">
    <source>
        <dbReference type="SAM" id="Coils"/>
    </source>
</evidence>
<comment type="caution">
    <text evidence="3">The sequence shown here is derived from an EMBL/GenBank/DDBJ whole genome shotgun (WGS) entry which is preliminary data.</text>
</comment>
<reference evidence="3" key="1">
    <citation type="submission" date="2017-07" db="EMBL/GenBank/DDBJ databases">
        <title>Taro Niue Genome Assembly and Annotation.</title>
        <authorList>
            <person name="Atibalentja N."/>
            <person name="Keating K."/>
            <person name="Fields C.J."/>
        </authorList>
    </citation>
    <scope>NUCLEOTIDE SEQUENCE</scope>
    <source>
        <strain evidence="3">Niue_2</strain>
        <tissue evidence="3">Leaf</tissue>
    </source>
</reference>
<organism evidence="3 4">
    <name type="scientific">Colocasia esculenta</name>
    <name type="common">Wild taro</name>
    <name type="synonym">Arum esculentum</name>
    <dbReference type="NCBI Taxonomy" id="4460"/>
    <lineage>
        <taxon>Eukaryota</taxon>
        <taxon>Viridiplantae</taxon>
        <taxon>Streptophyta</taxon>
        <taxon>Embryophyta</taxon>
        <taxon>Tracheophyta</taxon>
        <taxon>Spermatophyta</taxon>
        <taxon>Magnoliopsida</taxon>
        <taxon>Liliopsida</taxon>
        <taxon>Araceae</taxon>
        <taxon>Aroideae</taxon>
        <taxon>Colocasieae</taxon>
        <taxon>Colocasia</taxon>
    </lineage>
</organism>
<dbReference type="AlphaFoldDB" id="A0A843VAI0"/>
<dbReference type="InterPro" id="IPR001849">
    <property type="entry name" value="PH_domain"/>
</dbReference>
<feature type="domain" description="PH" evidence="2">
    <location>
        <begin position="64"/>
        <end position="179"/>
    </location>
</feature>
<dbReference type="Gene3D" id="2.30.29.30">
    <property type="entry name" value="Pleckstrin-homology domain (PH domain)/Phosphotyrosine-binding domain (PTB)"/>
    <property type="match status" value="1"/>
</dbReference>
<evidence type="ECO:0000313" key="3">
    <source>
        <dbReference type="EMBL" id="MQL92925.1"/>
    </source>
</evidence>
<dbReference type="InterPro" id="IPR011993">
    <property type="entry name" value="PH-like_dom_sf"/>
</dbReference>